<organism evidence="2 3">
    <name type="scientific">Melipona quadrifasciata</name>
    <dbReference type="NCBI Taxonomy" id="166423"/>
    <lineage>
        <taxon>Eukaryota</taxon>
        <taxon>Metazoa</taxon>
        <taxon>Ecdysozoa</taxon>
        <taxon>Arthropoda</taxon>
        <taxon>Hexapoda</taxon>
        <taxon>Insecta</taxon>
        <taxon>Pterygota</taxon>
        <taxon>Neoptera</taxon>
        <taxon>Endopterygota</taxon>
        <taxon>Hymenoptera</taxon>
        <taxon>Apocrita</taxon>
        <taxon>Aculeata</taxon>
        <taxon>Apoidea</taxon>
        <taxon>Anthophila</taxon>
        <taxon>Apidae</taxon>
        <taxon>Melipona</taxon>
    </lineage>
</organism>
<sequence length="355" mass="41902">MDFYVRPPEPLSNSGDMVQNWQKWKKDFMIFMKASNCINKPKNYQAYLLRTYIGKMGQDIIEKIVSDNLKERDDMNILLAKLDKHFCHQKNEVIERYNFFNSNKKQDESIEDYIVDLKNKAKYCNFGNKTEGLIRDKIIIEFKNKRLREKLFNVENLNLSRLVSIFNEHMSTIQKNQQDVPKKTNNKIDNVSDIDIKNRNEEAGNSSRNEKSINIQNRKNCSRCNQRHPIRACPAWGFKCEKCGKYNHYTNCCPYKFIEKKEINEKTTSLNVNPQRDNQQCPTAPPMSDVAHIYPNLNYVRSQEAVNTINWSWMENRSNENLQRSVESQHPNTDQRTSNVEKKPHKTSNNECRLS</sequence>
<keyword evidence="3" id="KW-1185">Reference proteome</keyword>
<dbReference type="EMBL" id="KQ435706">
    <property type="protein sequence ID" value="KOX80153.1"/>
    <property type="molecule type" value="Genomic_DNA"/>
</dbReference>
<name>A0A0M9ABZ0_9HYME</name>
<evidence type="ECO:0000313" key="2">
    <source>
        <dbReference type="EMBL" id="KOX80153.1"/>
    </source>
</evidence>
<reference evidence="2 3" key="1">
    <citation type="submission" date="2015-07" db="EMBL/GenBank/DDBJ databases">
        <title>The genome of Melipona quadrifasciata.</title>
        <authorList>
            <person name="Pan H."/>
            <person name="Kapheim K."/>
        </authorList>
    </citation>
    <scope>NUCLEOTIDE SEQUENCE [LARGE SCALE GENOMIC DNA]</scope>
    <source>
        <strain evidence="2">0111107301</strain>
        <tissue evidence="2">Whole body</tissue>
    </source>
</reference>
<dbReference type="PANTHER" id="PTHR33198:SF20">
    <property type="entry name" value="RETROTRANSPOSON GAG DOMAIN-CONTAINING PROTEIN"/>
    <property type="match status" value="1"/>
</dbReference>
<evidence type="ECO:0008006" key="4">
    <source>
        <dbReference type="Google" id="ProtNLM"/>
    </source>
</evidence>
<dbReference type="STRING" id="166423.A0A0M9ABZ0"/>
<evidence type="ECO:0000256" key="1">
    <source>
        <dbReference type="SAM" id="MobiDB-lite"/>
    </source>
</evidence>
<proteinExistence type="predicted"/>
<dbReference type="AlphaFoldDB" id="A0A0M9ABZ0"/>
<dbReference type="Proteomes" id="UP000053105">
    <property type="component" value="Unassembled WGS sequence"/>
</dbReference>
<feature type="region of interest" description="Disordered" evidence="1">
    <location>
        <begin position="322"/>
        <end position="355"/>
    </location>
</feature>
<dbReference type="PANTHER" id="PTHR33198">
    <property type="entry name" value="ANK_REP_REGION DOMAIN-CONTAINING PROTEIN-RELATED"/>
    <property type="match status" value="1"/>
</dbReference>
<feature type="compositionally biased region" description="Polar residues" evidence="1">
    <location>
        <begin position="322"/>
        <end position="338"/>
    </location>
</feature>
<dbReference type="OrthoDB" id="8061005at2759"/>
<gene>
    <name evidence="2" type="ORF">WN51_08330</name>
</gene>
<protein>
    <recommendedName>
        <fullName evidence="4">CCHC-type domain-containing protein</fullName>
    </recommendedName>
</protein>
<accession>A0A0M9ABZ0</accession>
<evidence type="ECO:0000313" key="3">
    <source>
        <dbReference type="Proteomes" id="UP000053105"/>
    </source>
</evidence>